<comment type="caution">
    <text evidence="5">The sequence shown here is derived from an EMBL/GenBank/DDBJ whole genome shotgun (WGS) entry which is preliminary data.</text>
</comment>
<name>A0A3R9DX99_9PSEU</name>
<comment type="similarity">
    <text evidence="1 3">Belongs to the type-B carboxylesterase/lipase family.</text>
</comment>
<keyword evidence="6" id="KW-1185">Reference proteome</keyword>
<evidence type="ECO:0000256" key="1">
    <source>
        <dbReference type="ARBA" id="ARBA00005964"/>
    </source>
</evidence>
<dbReference type="InterPro" id="IPR019826">
    <property type="entry name" value="Carboxylesterase_B_AS"/>
</dbReference>
<dbReference type="Pfam" id="PF00135">
    <property type="entry name" value="COesterase"/>
    <property type="match status" value="1"/>
</dbReference>
<sequence>MEVGALSVRFVLAGERTSELLMRWGRAIAAAGAVVALVVPGVAAPAAAAEAKYVGELALTETGVVRGTAATDLVTFKGVPYAAPPVGPLRWRAPQPAKAWDGVLDATNFRSQCAQLGGLGGIIESYEENCLYLNVFAPKTSGVKPVVVWFYGGGFQNGTSSTYDAARLAVQGDVVVVTVNYRVGVLGFLALPSLDGETPGVQSGNFGIQDQRASLKWVQRNIAGFGGNPGNITIGGQSAGAGAACIHLASPASAGLFQRAIGETYSCGSPLLTKDAAETMGTTVATQFGCADAAAAADCLRGKTDVKALMQAWPPLPQGPVVGGSEQPLQPIDAFRQGKFNRVPMLWGNNRDEMRMIVSIQYDASGNPVTAESYPQIIRNTFGVDADRVLAKYPASAYPTPGLALSQVLSDAGDDQLATCQHVTAYRAAIAGQAKLFVYQFSDRTAPPVVDIPSFDEGAEHGSELNYLFPKFTGATLNAAQQALSDQMVKYWSTFARTGDPNAYGLPAWPRFSTGTARDTLSLDLASAGGNQKIDLATRSQCDFWATVPPPPGA</sequence>
<dbReference type="GO" id="GO:0016787">
    <property type="term" value="F:hydrolase activity"/>
    <property type="evidence" value="ECO:0007669"/>
    <property type="project" value="UniProtKB-KW"/>
</dbReference>
<organism evidence="5 6">
    <name type="scientific">Amycolatopsis eburnea</name>
    <dbReference type="NCBI Taxonomy" id="2267691"/>
    <lineage>
        <taxon>Bacteria</taxon>
        <taxon>Bacillati</taxon>
        <taxon>Actinomycetota</taxon>
        <taxon>Actinomycetes</taxon>
        <taxon>Pseudonocardiales</taxon>
        <taxon>Pseudonocardiaceae</taxon>
        <taxon>Amycolatopsis</taxon>
    </lineage>
</organism>
<dbReference type="PANTHER" id="PTHR11559">
    <property type="entry name" value="CARBOXYLESTERASE"/>
    <property type="match status" value="1"/>
</dbReference>
<dbReference type="EC" id="3.1.1.-" evidence="3"/>
<protein>
    <recommendedName>
        <fullName evidence="3">Carboxylic ester hydrolase</fullName>
        <ecNumber evidence="3">3.1.1.-</ecNumber>
    </recommendedName>
</protein>
<dbReference type="Gene3D" id="3.40.50.1820">
    <property type="entry name" value="alpha/beta hydrolase"/>
    <property type="match status" value="1"/>
</dbReference>
<gene>
    <name evidence="5" type="ORF">EIY87_30540</name>
</gene>
<dbReference type="InterPro" id="IPR002018">
    <property type="entry name" value="CarbesteraseB"/>
</dbReference>
<dbReference type="EMBL" id="RSEC01000058">
    <property type="protein sequence ID" value="RSD13996.1"/>
    <property type="molecule type" value="Genomic_DNA"/>
</dbReference>
<evidence type="ECO:0000259" key="4">
    <source>
        <dbReference type="Pfam" id="PF00135"/>
    </source>
</evidence>
<dbReference type="Proteomes" id="UP000267081">
    <property type="component" value="Unassembled WGS sequence"/>
</dbReference>
<evidence type="ECO:0000313" key="6">
    <source>
        <dbReference type="Proteomes" id="UP000267081"/>
    </source>
</evidence>
<dbReference type="PROSITE" id="PS00122">
    <property type="entry name" value="CARBOXYLESTERASE_B_1"/>
    <property type="match status" value="1"/>
</dbReference>
<reference evidence="5 6" key="1">
    <citation type="submission" date="2018-12" db="EMBL/GenBank/DDBJ databases">
        <title>Amycolatopsis eburnea sp. nov. actinomycete associate with arbuscular mycorrhiza fungal spore.</title>
        <authorList>
            <person name="Lumyong S."/>
            <person name="Chaiya L."/>
        </authorList>
    </citation>
    <scope>NUCLEOTIDE SEQUENCE [LARGE SCALE GENOMIC DNA]</scope>
    <source>
        <strain evidence="5 6">GLM-1</strain>
    </source>
</reference>
<dbReference type="InterPro" id="IPR029058">
    <property type="entry name" value="AB_hydrolase_fold"/>
</dbReference>
<evidence type="ECO:0000256" key="2">
    <source>
        <dbReference type="ARBA" id="ARBA00022801"/>
    </source>
</evidence>
<evidence type="ECO:0000313" key="5">
    <source>
        <dbReference type="EMBL" id="RSD13996.1"/>
    </source>
</evidence>
<keyword evidence="2 3" id="KW-0378">Hydrolase</keyword>
<evidence type="ECO:0000256" key="3">
    <source>
        <dbReference type="RuleBase" id="RU361235"/>
    </source>
</evidence>
<accession>A0A3R9DX99</accession>
<dbReference type="SUPFAM" id="SSF53474">
    <property type="entry name" value="alpha/beta-Hydrolases"/>
    <property type="match status" value="1"/>
</dbReference>
<dbReference type="InterPro" id="IPR050309">
    <property type="entry name" value="Type-B_Carboxylest/Lipase"/>
</dbReference>
<dbReference type="AlphaFoldDB" id="A0A3R9DX99"/>
<proteinExistence type="inferred from homology"/>
<feature type="domain" description="Carboxylesterase type B" evidence="4">
    <location>
        <begin position="60"/>
        <end position="545"/>
    </location>
</feature>